<evidence type="ECO:0000313" key="1">
    <source>
        <dbReference type="EMBL" id="CAB4132145.1"/>
    </source>
</evidence>
<accession>A0A6J5LDT2</accession>
<reference evidence="1" key="1">
    <citation type="submission" date="2020-04" db="EMBL/GenBank/DDBJ databases">
        <authorList>
            <person name="Chiriac C."/>
            <person name="Salcher M."/>
            <person name="Ghai R."/>
            <person name="Kavagutti S V."/>
        </authorList>
    </citation>
    <scope>NUCLEOTIDE SEQUENCE</scope>
</reference>
<gene>
    <name evidence="1" type="ORF">UFOVP136_54</name>
</gene>
<organism evidence="1">
    <name type="scientific">uncultured Caudovirales phage</name>
    <dbReference type="NCBI Taxonomy" id="2100421"/>
    <lineage>
        <taxon>Viruses</taxon>
        <taxon>Duplodnaviria</taxon>
        <taxon>Heunggongvirae</taxon>
        <taxon>Uroviricota</taxon>
        <taxon>Caudoviricetes</taxon>
        <taxon>Peduoviridae</taxon>
        <taxon>Maltschvirus</taxon>
        <taxon>Maltschvirus maltsch</taxon>
    </lineage>
</organism>
<proteinExistence type="predicted"/>
<name>A0A6J5LDT2_9CAUD</name>
<protein>
    <submittedName>
        <fullName evidence="1">Uncharacterized protein</fullName>
    </submittedName>
</protein>
<sequence>MRYARVENDVAVEIIDCDDVESCYHPDFVATLVDCDADVIVGMIFIDGAFVEPSAIKITAEELVAEQSAAIDAHIQDCIKSRDFYDIGQVALCCTDGNGYQVEALAVSAWIRKCWGIQEQINLGKLVFDSVDDAIKDLPEFDILT</sequence>
<dbReference type="EMBL" id="LR796257">
    <property type="protein sequence ID" value="CAB4132145.1"/>
    <property type="molecule type" value="Genomic_DNA"/>
</dbReference>